<name>A0A167L753_9NIDO</name>
<feature type="transmembrane region" description="Helical" evidence="1">
    <location>
        <begin position="193"/>
        <end position="214"/>
    </location>
</feature>
<dbReference type="GeneID" id="55060199"/>
<keyword evidence="1" id="KW-1133">Transmembrane helix</keyword>
<dbReference type="Proteomes" id="UP000274817">
    <property type="component" value="Segment"/>
</dbReference>
<protein>
    <submittedName>
        <fullName evidence="2">ORF2a' protein</fullName>
    </submittedName>
</protein>
<dbReference type="KEGG" id="vg:55060199"/>
<accession>A0A167L753</accession>
<evidence type="ECO:0000256" key="1">
    <source>
        <dbReference type="SAM" id="Phobius"/>
    </source>
</evidence>
<evidence type="ECO:0000313" key="2">
    <source>
        <dbReference type="EMBL" id="ANB32503.1"/>
    </source>
</evidence>
<reference evidence="2" key="1">
    <citation type="journal article" date="2016" name="J. Virol.">
        <title>Arteriviruses, pegiviruses, and lentiviruses are common among wild African monkeys.</title>
        <authorList>
            <person name="Bailey A."/>
            <person name="Heimbruch K."/>
        </authorList>
    </citation>
    <scope>NUCLEOTIDE SEQUENCE</scope>
    <source>
        <strain evidence="2">SHFVagmMal_seqID_01</strain>
    </source>
</reference>
<organism evidence="2 3">
    <name type="scientific">Zambian malbrouck virus 1</name>
    <dbReference type="NCBI Taxonomy" id="2682610"/>
    <lineage>
        <taxon>Viruses</taxon>
        <taxon>Riboviria</taxon>
        <taxon>Orthornavirae</taxon>
        <taxon>Pisuviricota</taxon>
        <taxon>Pisoniviricetes</taxon>
        <taxon>Nidovirales</taxon>
        <taxon>Arnidovirineae</taxon>
        <taxon>Arteriviridae</taxon>
        <taxon>Simarterivirinae</taxon>
        <taxon>Epsilonarterivirus</taxon>
        <taxon>Sheartevirus</taxon>
        <taxon>Epsilonarterivirus zamalb</taxon>
    </lineage>
</organism>
<gene>
    <name evidence="2" type="primary">ORF2a'</name>
</gene>
<dbReference type="Pfam" id="PF02340">
    <property type="entry name" value="PRRSV_Env"/>
    <property type="match status" value="1"/>
</dbReference>
<keyword evidence="1" id="KW-0812">Transmembrane</keyword>
<proteinExistence type="predicted"/>
<keyword evidence="1" id="KW-0472">Membrane</keyword>
<sequence precursor="true">MLLLMAILLLLCPGLPPQLLFVDGHNFFQLNPTYTWLRGDTRTLHRYFQDAITHCERKLAPWLAHPFGIINTQKFHQVYVDWLRRVYGGIDVTFIQRDGAFTYPHWYHTRHDCHRNGSLILETPARDITPLISDAFKFYGLMEHEVCTKAALVLTHLHLQRPTAFFNITGDAVFIEVKPHSMPWYSVGFYMRVYHASSFSVCVAPITLLIVLLLKFPRLRALAFPELTSVFTCTSKH</sequence>
<dbReference type="EMBL" id="KT166441">
    <property type="protein sequence ID" value="ANB32503.1"/>
    <property type="molecule type" value="Genomic_RNA"/>
</dbReference>
<evidence type="ECO:0000313" key="3">
    <source>
        <dbReference type="Proteomes" id="UP000274817"/>
    </source>
</evidence>
<dbReference type="RefSeq" id="YP_009824947.1">
    <property type="nucleotide sequence ID" value="NC_048209.1"/>
</dbReference>
<dbReference type="InterPro" id="IPR003434">
    <property type="entry name" value="Arteri_GP2a"/>
</dbReference>
<keyword evidence="3" id="KW-1185">Reference proteome</keyword>